<evidence type="ECO:0000313" key="2">
    <source>
        <dbReference type="Proteomes" id="UP000738349"/>
    </source>
</evidence>
<proteinExistence type="predicted"/>
<sequence>MAVPSSDVLEAFGIVDDPIPLPEGRGICYRAGDIILKPSDNNEEAEWISSLTESLFKRQPSVYRVSCPKEVLGGSTQRFVYSNWTAWSVISGKTASKDAFEAILVASHELHTDLATLRPKKPPFLSQIENRWMEADRVTWDEKRLEDVGNVNADVLALIQPFLQRLWQMKKPILEGMKDQLIHGDMTGNVLFDHNRETPPGIIDITPYWRPAQFAEAIVVADGLVWHSRGRELVDVYGTGNMRLQLLVRALYWRCLTFAIDSDVEWVREHLPHANFNMALTIVTNLLEI</sequence>
<dbReference type="EMBL" id="JAGMUV010000012">
    <property type="protein sequence ID" value="KAH7137692.1"/>
    <property type="molecule type" value="Genomic_DNA"/>
</dbReference>
<protein>
    <submittedName>
        <fullName evidence="1">Phosphotransferase family protein</fullName>
    </submittedName>
</protein>
<keyword evidence="2" id="KW-1185">Reference proteome</keyword>
<organism evidence="1 2">
    <name type="scientific">Dactylonectria macrodidyma</name>
    <dbReference type="NCBI Taxonomy" id="307937"/>
    <lineage>
        <taxon>Eukaryota</taxon>
        <taxon>Fungi</taxon>
        <taxon>Dikarya</taxon>
        <taxon>Ascomycota</taxon>
        <taxon>Pezizomycotina</taxon>
        <taxon>Sordariomycetes</taxon>
        <taxon>Hypocreomycetidae</taxon>
        <taxon>Hypocreales</taxon>
        <taxon>Nectriaceae</taxon>
        <taxon>Dactylonectria</taxon>
    </lineage>
</organism>
<dbReference type="OrthoDB" id="4187105at2759"/>
<accession>A0A9P9EHR2</accession>
<dbReference type="Proteomes" id="UP000738349">
    <property type="component" value="Unassembled WGS sequence"/>
</dbReference>
<name>A0A9P9EHR2_9HYPO</name>
<gene>
    <name evidence="1" type="ORF">EDB81DRAFT_901155</name>
</gene>
<reference evidence="1" key="1">
    <citation type="journal article" date="2021" name="Nat. Commun.">
        <title>Genetic determinants of endophytism in the Arabidopsis root mycobiome.</title>
        <authorList>
            <person name="Mesny F."/>
            <person name="Miyauchi S."/>
            <person name="Thiergart T."/>
            <person name="Pickel B."/>
            <person name="Atanasova L."/>
            <person name="Karlsson M."/>
            <person name="Huettel B."/>
            <person name="Barry K.W."/>
            <person name="Haridas S."/>
            <person name="Chen C."/>
            <person name="Bauer D."/>
            <person name="Andreopoulos W."/>
            <person name="Pangilinan J."/>
            <person name="LaButti K."/>
            <person name="Riley R."/>
            <person name="Lipzen A."/>
            <person name="Clum A."/>
            <person name="Drula E."/>
            <person name="Henrissat B."/>
            <person name="Kohler A."/>
            <person name="Grigoriev I.V."/>
            <person name="Martin F.M."/>
            <person name="Hacquard S."/>
        </authorList>
    </citation>
    <scope>NUCLEOTIDE SEQUENCE</scope>
    <source>
        <strain evidence="1">MPI-CAGE-AT-0147</strain>
    </source>
</reference>
<dbReference type="AlphaFoldDB" id="A0A9P9EHR2"/>
<comment type="caution">
    <text evidence="1">The sequence shown here is derived from an EMBL/GenBank/DDBJ whole genome shotgun (WGS) entry which is preliminary data.</text>
</comment>
<evidence type="ECO:0000313" key="1">
    <source>
        <dbReference type="EMBL" id="KAH7137692.1"/>
    </source>
</evidence>